<dbReference type="AlphaFoldDB" id="A0A9P3PQY0"/>
<feature type="compositionally biased region" description="Polar residues" evidence="1">
    <location>
        <begin position="13"/>
        <end position="22"/>
    </location>
</feature>
<gene>
    <name evidence="2" type="ORF">LshimejAT787_0704730</name>
</gene>
<name>A0A9P3PQY0_LYOSH</name>
<dbReference type="EMBL" id="BRPK01000007">
    <property type="protein sequence ID" value="GLB39963.1"/>
    <property type="molecule type" value="Genomic_DNA"/>
</dbReference>
<comment type="caution">
    <text evidence="2">The sequence shown here is derived from an EMBL/GenBank/DDBJ whole genome shotgun (WGS) entry which is preliminary data.</text>
</comment>
<organism evidence="2 3">
    <name type="scientific">Lyophyllum shimeji</name>
    <name type="common">Hon-shimeji</name>
    <name type="synonym">Tricholoma shimeji</name>
    <dbReference type="NCBI Taxonomy" id="47721"/>
    <lineage>
        <taxon>Eukaryota</taxon>
        <taxon>Fungi</taxon>
        <taxon>Dikarya</taxon>
        <taxon>Basidiomycota</taxon>
        <taxon>Agaricomycotina</taxon>
        <taxon>Agaricomycetes</taxon>
        <taxon>Agaricomycetidae</taxon>
        <taxon>Agaricales</taxon>
        <taxon>Tricholomatineae</taxon>
        <taxon>Lyophyllaceae</taxon>
        <taxon>Lyophyllum</taxon>
    </lineage>
</organism>
<keyword evidence="3" id="KW-1185">Reference proteome</keyword>
<feature type="region of interest" description="Disordered" evidence="1">
    <location>
        <begin position="234"/>
        <end position="293"/>
    </location>
</feature>
<accession>A0A9P3PQY0</accession>
<evidence type="ECO:0000256" key="1">
    <source>
        <dbReference type="SAM" id="MobiDB-lite"/>
    </source>
</evidence>
<evidence type="ECO:0000313" key="3">
    <source>
        <dbReference type="Proteomes" id="UP001063166"/>
    </source>
</evidence>
<dbReference type="OrthoDB" id="10687473at2759"/>
<dbReference type="Proteomes" id="UP001063166">
    <property type="component" value="Unassembled WGS sequence"/>
</dbReference>
<protein>
    <submittedName>
        <fullName evidence="2">Uncharacterized protein</fullName>
    </submittedName>
</protein>
<evidence type="ECO:0000313" key="2">
    <source>
        <dbReference type="EMBL" id="GLB39963.1"/>
    </source>
</evidence>
<feature type="compositionally biased region" description="Low complexity" evidence="1">
    <location>
        <begin position="397"/>
        <end position="416"/>
    </location>
</feature>
<feature type="compositionally biased region" description="Basic residues" evidence="1">
    <location>
        <begin position="380"/>
        <end position="392"/>
    </location>
</feature>
<sequence>MDPTHTFFDVPNDHSQTSRETQPRFAQNITNTVEWYPHATSAGCSGQENCPAEGATSGWAVPLQRPAPSQLDAFAAAPEDGSVVSSAPARQKRSGHVEAASNMPPPTLSVAPPALPQNYPHHPPPAATSTYPFFYPNPAFLEHRGQYYLTTAATGYLVPDDPRATNHAQQNPPSEKALGKRRAVFVESEPVQNPDVLENAAAMPQYTAYHSNHGPEGFDMRGWDQDVHGRCDKKARHADRSITGSSVASTSSHEAEGDERLDTDEEASVDGPHPTTAGLEAPQVKKRKRTPGTCPYCGLEVSRKYSVRGHFGKGPCKYFYLDGKGIVKYSLDGLTQEQIADARAAGRFEYESNMQPAIQRPAEIAQREKQQSPRKAGQPSRKRGQAARKKHQPIAPSSSSTALNSSNTVLTSSLENCTQTPEELDVGYSGPSNSRSLDFPTNMVASAYFSQDEEYRYPEWETQNPAPPDVLSRSMRHVPNVYSLPPMAPLLRQGPIPIVHTPTVREVDNAQLFPLAYPPGSGLNYVSIQNHLPYNQVSSQPFSAHLHTSIPPSPICFGSEALQNVSFDFRFSTETFQPPTALSGSVDNASDALVAPSQDTATVFDDFREATWDQLQPEQRDDCSAEEARVADVDYAELTPLVTPHTPLVAKDHTNSDPEATYKAIMDLMKTPTRCPPLGPVA</sequence>
<feature type="region of interest" description="Disordered" evidence="1">
    <location>
        <begin position="78"/>
        <end position="123"/>
    </location>
</feature>
<feature type="region of interest" description="Disordered" evidence="1">
    <location>
        <begin position="1"/>
        <end position="22"/>
    </location>
</feature>
<reference evidence="2" key="1">
    <citation type="submission" date="2022-07" db="EMBL/GenBank/DDBJ databases">
        <title>The genome of Lyophyllum shimeji provides insight into the initial evolution of ectomycorrhizal fungal genome.</title>
        <authorList>
            <person name="Kobayashi Y."/>
            <person name="Shibata T."/>
            <person name="Hirakawa H."/>
            <person name="Shigenobu S."/>
            <person name="Nishiyama T."/>
            <person name="Yamada A."/>
            <person name="Hasebe M."/>
            <person name="Kawaguchi M."/>
        </authorList>
    </citation>
    <scope>NUCLEOTIDE SEQUENCE</scope>
    <source>
        <strain evidence="2">AT787</strain>
    </source>
</reference>
<proteinExistence type="predicted"/>
<feature type="region of interest" description="Disordered" evidence="1">
    <location>
        <begin position="160"/>
        <end position="179"/>
    </location>
</feature>
<feature type="region of interest" description="Disordered" evidence="1">
    <location>
        <begin position="363"/>
        <end position="437"/>
    </location>
</feature>
<feature type="compositionally biased region" description="Low complexity" evidence="1">
    <location>
        <begin position="241"/>
        <end position="252"/>
    </location>
</feature>